<keyword evidence="2" id="KW-1185">Reference proteome</keyword>
<protein>
    <submittedName>
        <fullName evidence="1">Uncharacterized protein</fullName>
    </submittedName>
</protein>
<comment type="caution">
    <text evidence="1">The sequence shown here is derived from an EMBL/GenBank/DDBJ whole genome shotgun (WGS) entry which is preliminary data.</text>
</comment>
<dbReference type="EMBL" id="JARBHB010000004">
    <property type="protein sequence ID" value="KAJ8887195.1"/>
    <property type="molecule type" value="Genomic_DNA"/>
</dbReference>
<evidence type="ECO:0000313" key="1">
    <source>
        <dbReference type="EMBL" id="KAJ8887195.1"/>
    </source>
</evidence>
<accession>A0ABQ9HSE3</accession>
<sequence>MNKAACALHNWLRNTSPNSYTPPGSVDYEDTVNITVVTGLWRAQITQLRSIQRSRITNRPTKISQKLRDSNKAHFSGDWAIEWQARMNAWIHVFSWENFGLN</sequence>
<gene>
    <name evidence="1" type="ORF">PR048_013410</name>
</gene>
<dbReference type="Proteomes" id="UP001159363">
    <property type="component" value="Chromosome X"/>
</dbReference>
<reference evidence="1 2" key="1">
    <citation type="submission" date="2023-02" db="EMBL/GenBank/DDBJ databases">
        <title>LHISI_Scaffold_Assembly.</title>
        <authorList>
            <person name="Stuart O.P."/>
            <person name="Cleave R."/>
            <person name="Magrath M.J.L."/>
            <person name="Mikheyev A.S."/>
        </authorList>
    </citation>
    <scope>NUCLEOTIDE SEQUENCE [LARGE SCALE GENOMIC DNA]</scope>
    <source>
        <strain evidence="1">Daus_M_001</strain>
        <tissue evidence="1">Leg muscle</tissue>
    </source>
</reference>
<organism evidence="1 2">
    <name type="scientific">Dryococelus australis</name>
    <dbReference type="NCBI Taxonomy" id="614101"/>
    <lineage>
        <taxon>Eukaryota</taxon>
        <taxon>Metazoa</taxon>
        <taxon>Ecdysozoa</taxon>
        <taxon>Arthropoda</taxon>
        <taxon>Hexapoda</taxon>
        <taxon>Insecta</taxon>
        <taxon>Pterygota</taxon>
        <taxon>Neoptera</taxon>
        <taxon>Polyneoptera</taxon>
        <taxon>Phasmatodea</taxon>
        <taxon>Verophasmatodea</taxon>
        <taxon>Anareolatae</taxon>
        <taxon>Phasmatidae</taxon>
        <taxon>Eurycanthinae</taxon>
        <taxon>Dryococelus</taxon>
    </lineage>
</organism>
<proteinExistence type="predicted"/>
<evidence type="ECO:0000313" key="2">
    <source>
        <dbReference type="Proteomes" id="UP001159363"/>
    </source>
</evidence>
<name>A0ABQ9HSE3_9NEOP</name>